<reference evidence="2 3" key="1">
    <citation type="submission" date="2021-06" db="EMBL/GenBank/DDBJ databases">
        <authorList>
            <person name="Palmer J.M."/>
        </authorList>
    </citation>
    <scope>NUCLEOTIDE SEQUENCE [LARGE SCALE GENOMIC DNA]</scope>
    <source>
        <strain evidence="2 3">CL_MEX2019</strain>
        <tissue evidence="2">Muscle</tissue>
    </source>
</reference>
<dbReference type="EMBL" id="JAHUTJ010019979">
    <property type="protein sequence ID" value="MED6272208.1"/>
    <property type="molecule type" value="Genomic_DNA"/>
</dbReference>
<sequence length="130" mass="13951">MRPPAPSSTRLSTEAQGDFSARGFAPEKPSPLPPTPSPVPGPVPEQFLDEPPSHPILFLILFRRGPKPSLPHTLFLSVRGSWTDWNWTDTTSCSCSQSCPGGPHGRTASIPGSRSGEVRGQTISTSCFCH</sequence>
<protein>
    <submittedName>
        <fullName evidence="2">Uncharacterized protein</fullName>
    </submittedName>
</protein>
<dbReference type="Proteomes" id="UP001352852">
    <property type="component" value="Unassembled WGS sequence"/>
</dbReference>
<evidence type="ECO:0000313" key="2">
    <source>
        <dbReference type="EMBL" id="MED6272208.1"/>
    </source>
</evidence>
<organism evidence="2 3">
    <name type="scientific">Characodon lateralis</name>
    <dbReference type="NCBI Taxonomy" id="208331"/>
    <lineage>
        <taxon>Eukaryota</taxon>
        <taxon>Metazoa</taxon>
        <taxon>Chordata</taxon>
        <taxon>Craniata</taxon>
        <taxon>Vertebrata</taxon>
        <taxon>Euteleostomi</taxon>
        <taxon>Actinopterygii</taxon>
        <taxon>Neopterygii</taxon>
        <taxon>Teleostei</taxon>
        <taxon>Neoteleostei</taxon>
        <taxon>Acanthomorphata</taxon>
        <taxon>Ovalentaria</taxon>
        <taxon>Atherinomorphae</taxon>
        <taxon>Cyprinodontiformes</taxon>
        <taxon>Goodeidae</taxon>
        <taxon>Characodon</taxon>
    </lineage>
</organism>
<feature type="compositionally biased region" description="Pro residues" evidence="1">
    <location>
        <begin position="28"/>
        <end position="43"/>
    </location>
</feature>
<feature type="region of interest" description="Disordered" evidence="1">
    <location>
        <begin position="96"/>
        <end position="124"/>
    </location>
</feature>
<accession>A0ABU7DAL6</accession>
<proteinExistence type="predicted"/>
<evidence type="ECO:0000313" key="3">
    <source>
        <dbReference type="Proteomes" id="UP001352852"/>
    </source>
</evidence>
<gene>
    <name evidence="2" type="ORF">CHARACLAT_027813</name>
</gene>
<keyword evidence="3" id="KW-1185">Reference proteome</keyword>
<comment type="caution">
    <text evidence="2">The sequence shown here is derived from an EMBL/GenBank/DDBJ whole genome shotgun (WGS) entry which is preliminary data.</text>
</comment>
<feature type="region of interest" description="Disordered" evidence="1">
    <location>
        <begin position="1"/>
        <end position="48"/>
    </location>
</feature>
<evidence type="ECO:0000256" key="1">
    <source>
        <dbReference type="SAM" id="MobiDB-lite"/>
    </source>
</evidence>
<name>A0ABU7DAL6_9TELE</name>